<sequence>MFAQLHMHWIVPIIGSAFIGMGNVLFFSAITGYLIDAFTIHAASAIVANIVIRFIGGALLPLIGKSLYSSLIWSWGSTVLGLVGLTMAPIITLLYVYGETLRKKYAAIIL</sequence>
<evidence type="ECO:0000256" key="4">
    <source>
        <dbReference type="ARBA" id="ARBA00022989"/>
    </source>
</evidence>
<comment type="similarity">
    <text evidence="2">Belongs to the major facilitator superfamily.</text>
</comment>
<feature type="transmembrane region" description="Helical" evidence="6">
    <location>
        <begin position="6"/>
        <end position="26"/>
    </location>
</feature>
<reference evidence="7" key="1">
    <citation type="submission" date="2021-07" db="EMBL/GenBank/DDBJ databases">
        <authorList>
            <person name="Durling M."/>
        </authorList>
    </citation>
    <scope>NUCLEOTIDE SEQUENCE</scope>
</reference>
<dbReference type="GO" id="GO:0022857">
    <property type="term" value="F:transmembrane transporter activity"/>
    <property type="evidence" value="ECO:0007669"/>
    <property type="project" value="TreeGrafter"/>
</dbReference>
<protein>
    <recommendedName>
        <fullName evidence="9">Major facilitator superfamily (MFS) profile domain-containing protein</fullName>
    </recommendedName>
</protein>
<dbReference type="AlphaFoldDB" id="A0A9N9LBM9"/>
<evidence type="ECO:0000313" key="8">
    <source>
        <dbReference type="Proteomes" id="UP000696280"/>
    </source>
</evidence>
<dbReference type="Proteomes" id="UP000696280">
    <property type="component" value="Unassembled WGS sequence"/>
</dbReference>
<keyword evidence="4 6" id="KW-1133">Transmembrane helix</keyword>
<evidence type="ECO:0000256" key="5">
    <source>
        <dbReference type="ARBA" id="ARBA00023136"/>
    </source>
</evidence>
<evidence type="ECO:0000256" key="2">
    <source>
        <dbReference type="ARBA" id="ARBA00008335"/>
    </source>
</evidence>
<dbReference type="GO" id="GO:0016020">
    <property type="term" value="C:membrane"/>
    <property type="evidence" value="ECO:0007669"/>
    <property type="project" value="UniProtKB-SubCell"/>
</dbReference>
<keyword evidence="5 6" id="KW-0472">Membrane</keyword>
<accession>A0A9N9LBM9</accession>
<dbReference type="PANTHER" id="PTHR23502:SF68">
    <property type="entry name" value="MULTIDRUG TRANSPORTER, PUTATIVE (AFU_ORTHOLOGUE AFUA_3G01120)-RELATED"/>
    <property type="match status" value="1"/>
</dbReference>
<dbReference type="InterPro" id="IPR036259">
    <property type="entry name" value="MFS_trans_sf"/>
</dbReference>
<dbReference type="SUPFAM" id="SSF103473">
    <property type="entry name" value="MFS general substrate transporter"/>
    <property type="match status" value="1"/>
</dbReference>
<feature type="transmembrane region" description="Helical" evidence="6">
    <location>
        <begin position="38"/>
        <end position="60"/>
    </location>
</feature>
<name>A0A9N9LBM9_9HELO</name>
<keyword evidence="3 6" id="KW-0812">Transmembrane</keyword>
<dbReference type="OrthoDB" id="5296287at2759"/>
<feature type="transmembrane region" description="Helical" evidence="6">
    <location>
        <begin position="72"/>
        <end position="97"/>
    </location>
</feature>
<evidence type="ECO:0000256" key="1">
    <source>
        <dbReference type="ARBA" id="ARBA00004141"/>
    </source>
</evidence>
<evidence type="ECO:0000256" key="6">
    <source>
        <dbReference type="SAM" id="Phobius"/>
    </source>
</evidence>
<dbReference type="EMBL" id="CAJVRL010000115">
    <property type="protein sequence ID" value="CAG8961608.1"/>
    <property type="molecule type" value="Genomic_DNA"/>
</dbReference>
<evidence type="ECO:0000313" key="7">
    <source>
        <dbReference type="EMBL" id="CAG8961608.1"/>
    </source>
</evidence>
<keyword evidence="8" id="KW-1185">Reference proteome</keyword>
<organism evidence="7 8">
    <name type="scientific">Hymenoscyphus fraxineus</name>
    <dbReference type="NCBI Taxonomy" id="746836"/>
    <lineage>
        <taxon>Eukaryota</taxon>
        <taxon>Fungi</taxon>
        <taxon>Dikarya</taxon>
        <taxon>Ascomycota</taxon>
        <taxon>Pezizomycotina</taxon>
        <taxon>Leotiomycetes</taxon>
        <taxon>Helotiales</taxon>
        <taxon>Helotiaceae</taxon>
        <taxon>Hymenoscyphus</taxon>
    </lineage>
</organism>
<dbReference type="PANTHER" id="PTHR23502">
    <property type="entry name" value="MAJOR FACILITATOR SUPERFAMILY"/>
    <property type="match status" value="1"/>
</dbReference>
<gene>
    <name evidence="7" type="ORF">HYFRA_00006145</name>
</gene>
<comment type="caution">
    <text evidence="7">The sequence shown here is derived from an EMBL/GenBank/DDBJ whole genome shotgun (WGS) entry which is preliminary data.</text>
</comment>
<proteinExistence type="inferred from homology"/>
<evidence type="ECO:0008006" key="9">
    <source>
        <dbReference type="Google" id="ProtNLM"/>
    </source>
</evidence>
<comment type="subcellular location">
    <subcellularLocation>
        <location evidence="1">Membrane</location>
        <topology evidence="1">Multi-pass membrane protein</topology>
    </subcellularLocation>
</comment>
<evidence type="ECO:0000256" key="3">
    <source>
        <dbReference type="ARBA" id="ARBA00022692"/>
    </source>
</evidence>